<evidence type="ECO:0000313" key="3">
    <source>
        <dbReference type="Proteomes" id="UP000504618"/>
    </source>
</evidence>
<dbReference type="Pfam" id="PF00078">
    <property type="entry name" value="RVT_1"/>
    <property type="match status" value="1"/>
</dbReference>
<evidence type="ECO:0000256" key="1">
    <source>
        <dbReference type="SAM" id="MobiDB-lite"/>
    </source>
</evidence>
<evidence type="ECO:0000313" key="4">
    <source>
        <dbReference type="RefSeq" id="XP_024870321.1"/>
    </source>
</evidence>
<dbReference type="AlphaFoldDB" id="A0A6J1PLV1"/>
<dbReference type="InterPro" id="IPR000477">
    <property type="entry name" value="RT_dom"/>
</dbReference>
<dbReference type="OrthoDB" id="7553904at2759"/>
<dbReference type="RefSeq" id="XP_024870321.1">
    <property type="nucleotide sequence ID" value="XM_025014553.1"/>
</dbReference>
<feature type="region of interest" description="Disordered" evidence="1">
    <location>
        <begin position="1"/>
        <end position="37"/>
    </location>
</feature>
<feature type="domain" description="Reverse transcriptase" evidence="2">
    <location>
        <begin position="70"/>
        <end position="177"/>
    </location>
</feature>
<sequence length="201" mass="23126">MEEGEMEIGNSLRKRNLDEMMGEEGEPGSEGEVEKEKEIGWEEVERVLKRLKKEAWKDGVVVSIAKKRGKRGSEHRGITLIPTAYKVYASILANRLREEMVEKGMIPESQAGFRKRRGVVDNIYTLNYAIGKRLKRKKKVMAAFVDPKAAFDSVDRRVLGKCLKKPGVNEKLGKKIMEIYEKTRSVVRMEEIRKEILDSER</sequence>
<name>A0A6J1PLV1_9HYME</name>
<feature type="compositionally biased region" description="Acidic residues" evidence="1">
    <location>
        <begin position="20"/>
        <end position="31"/>
    </location>
</feature>
<feature type="non-terminal residue" evidence="4">
    <location>
        <position position="201"/>
    </location>
</feature>
<proteinExistence type="predicted"/>
<dbReference type="PANTHER" id="PTHR19446">
    <property type="entry name" value="REVERSE TRANSCRIPTASES"/>
    <property type="match status" value="1"/>
</dbReference>
<organism evidence="3 4">
    <name type="scientific">Temnothorax curvispinosus</name>
    <dbReference type="NCBI Taxonomy" id="300111"/>
    <lineage>
        <taxon>Eukaryota</taxon>
        <taxon>Metazoa</taxon>
        <taxon>Ecdysozoa</taxon>
        <taxon>Arthropoda</taxon>
        <taxon>Hexapoda</taxon>
        <taxon>Insecta</taxon>
        <taxon>Pterygota</taxon>
        <taxon>Neoptera</taxon>
        <taxon>Endopterygota</taxon>
        <taxon>Hymenoptera</taxon>
        <taxon>Apocrita</taxon>
        <taxon>Aculeata</taxon>
        <taxon>Formicoidea</taxon>
        <taxon>Formicidae</taxon>
        <taxon>Myrmicinae</taxon>
        <taxon>Temnothorax</taxon>
    </lineage>
</organism>
<accession>A0A6J1PLV1</accession>
<gene>
    <name evidence="4" type="primary">LOC112453670</name>
</gene>
<dbReference type="Proteomes" id="UP000504618">
    <property type="component" value="Unplaced"/>
</dbReference>
<keyword evidence="3" id="KW-1185">Reference proteome</keyword>
<reference evidence="4" key="1">
    <citation type="submission" date="2025-08" db="UniProtKB">
        <authorList>
            <consortium name="RefSeq"/>
        </authorList>
    </citation>
    <scope>IDENTIFICATION</scope>
    <source>
        <tissue evidence="4">Whole body</tissue>
    </source>
</reference>
<dbReference type="GeneID" id="112453670"/>
<protein>
    <submittedName>
        <fullName evidence="4">Uncharacterized protein LOC112453670</fullName>
    </submittedName>
</protein>
<evidence type="ECO:0000259" key="2">
    <source>
        <dbReference type="Pfam" id="PF00078"/>
    </source>
</evidence>